<dbReference type="PANTHER" id="PTHR12131:SF1">
    <property type="entry name" value="ATP-DEPENDENT RNA HELICASE SUPV3L1, MITOCHONDRIAL-RELATED"/>
    <property type="match status" value="1"/>
</dbReference>
<dbReference type="InterPro" id="IPR050699">
    <property type="entry name" value="RNA-DNA_Helicase"/>
</dbReference>
<dbReference type="PANTHER" id="PTHR12131">
    <property type="entry name" value="ATP-DEPENDENT RNA AND DNA HELICASE"/>
    <property type="match status" value="1"/>
</dbReference>
<accession>A0A6J6JZT3</accession>
<keyword evidence="3" id="KW-0347">Helicase</keyword>
<dbReference type="Pfam" id="PF00271">
    <property type="entry name" value="Helicase_C"/>
    <property type="match status" value="1"/>
</dbReference>
<evidence type="ECO:0000256" key="1">
    <source>
        <dbReference type="ARBA" id="ARBA00022741"/>
    </source>
</evidence>
<dbReference type="SMART" id="SM01142">
    <property type="entry name" value="DSHCT"/>
    <property type="match status" value="1"/>
</dbReference>
<protein>
    <submittedName>
        <fullName evidence="8">Unannotated protein</fullName>
    </submittedName>
</protein>
<dbReference type="SMART" id="SM00490">
    <property type="entry name" value="HELICc"/>
    <property type="match status" value="1"/>
</dbReference>
<keyword evidence="1" id="KW-0547">Nucleotide-binding</keyword>
<dbReference type="PROSITE" id="PS51194">
    <property type="entry name" value="HELICASE_CTER"/>
    <property type="match status" value="1"/>
</dbReference>
<evidence type="ECO:0000313" key="8">
    <source>
        <dbReference type="EMBL" id="CAB4642552.1"/>
    </source>
</evidence>
<feature type="compositionally biased region" description="Polar residues" evidence="5">
    <location>
        <begin position="243"/>
        <end position="254"/>
    </location>
</feature>
<dbReference type="InterPro" id="IPR001650">
    <property type="entry name" value="Helicase_C-like"/>
</dbReference>
<evidence type="ECO:0000259" key="6">
    <source>
        <dbReference type="PROSITE" id="PS51192"/>
    </source>
</evidence>
<dbReference type="GO" id="GO:0004386">
    <property type="term" value="F:helicase activity"/>
    <property type="evidence" value="ECO:0007669"/>
    <property type="project" value="UniProtKB-KW"/>
</dbReference>
<dbReference type="GO" id="GO:0070478">
    <property type="term" value="P:nuclear-transcribed mRNA catabolic process, 3'-5' exonucleolytic nonsense-mediated decay"/>
    <property type="evidence" value="ECO:0007669"/>
    <property type="project" value="TreeGrafter"/>
</dbReference>
<dbReference type="InterPro" id="IPR058621">
    <property type="entry name" value="SH3_HelY"/>
</dbReference>
<name>A0A6J6JZT3_9ZZZZ</name>
<dbReference type="SMART" id="SM00382">
    <property type="entry name" value="AAA"/>
    <property type="match status" value="1"/>
</dbReference>
<dbReference type="InterPro" id="IPR012961">
    <property type="entry name" value="Ski2/MTR4_C"/>
</dbReference>
<evidence type="ECO:0000256" key="2">
    <source>
        <dbReference type="ARBA" id="ARBA00022801"/>
    </source>
</evidence>
<gene>
    <name evidence="8" type="ORF">UFOPK2166_00330</name>
</gene>
<dbReference type="InterPro" id="IPR011545">
    <property type="entry name" value="DEAD/DEAH_box_helicase_dom"/>
</dbReference>
<dbReference type="CDD" id="cd18795">
    <property type="entry name" value="SF2_C_Ski2"/>
    <property type="match status" value="1"/>
</dbReference>
<dbReference type="GO" id="GO:0003676">
    <property type="term" value="F:nucleic acid binding"/>
    <property type="evidence" value="ECO:0007669"/>
    <property type="project" value="InterPro"/>
</dbReference>
<evidence type="ECO:0000256" key="5">
    <source>
        <dbReference type="SAM" id="MobiDB-lite"/>
    </source>
</evidence>
<dbReference type="SMART" id="SM00487">
    <property type="entry name" value="DEXDc"/>
    <property type="match status" value="1"/>
</dbReference>
<dbReference type="GO" id="GO:0005524">
    <property type="term" value="F:ATP binding"/>
    <property type="evidence" value="ECO:0007669"/>
    <property type="project" value="UniProtKB-KW"/>
</dbReference>
<dbReference type="Pfam" id="PF00270">
    <property type="entry name" value="DEAD"/>
    <property type="match status" value="1"/>
</dbReference>
<dbReference type="PROSITE" id="PS51192">
    <property type="entry name" value="HELICASE_ATP_BIND_1"/>
    <property type="match status" value="1"/>
</dbReference>
<evidence type="ECO:0000259" key="7">
    <source>
        <dbReference type="PROSITE" id="PS51194"/>
    </source>
</evidence>
<evidence type="ECO:0000256" key="4">
    <source>
        <dbReference type="ARBA" id="ARBA00022840"/>
    </source>
</evidence>
<keyword evidence="4" id="KW-0067">ATP-binding</keyword>
<dbReference type="EMBL" id="CAEZWB010000025">
    <property type="protein sequence ID" value="CAB4642552.1"/>
    <property type="molecule type" value="Genomic_DNA"/>
</dbReference>
<dbReference type="GO" id="GO:0016787">
    <property type="term" value="F:hydrolase activity"/>
    <property type="evidence" value="ECO:0007669"/>
    <property type="project" value="UniProtKB-KW"/>
</dbReference>
<dbReference type="InterPro" id="IPR003593">
    <property type="entry name" value="AAA+_ATPase"/>
</dbReference>
<evidence type="ECO:0000256" key="3">
    <source>
        <dbReference type="ARBA" id="ARBA00022806"/>
    </source>
</evidence>
<dbReference type="GO" id="GO:0055087">
    <property type="term" value="C:Ski complex"/>
    <property type="evidence" value="ECO:0007669"/>
    <property type="project" value="TreeGrafter"/>
</dbReference>
<feature type="domain" description="Helicase ATP-binding" evidence="6">
    <location>
        <begin position="25"/>
        <end position="183"/>
    </location>
</feature>
<feature type="region of interest" description="Disordered" evidence="5">
    <location>
        <begin position="226"/>
        <end position="258"/>
    </location>
</feature>
<dbReference type="InterPro" id="IPR027417">
    <property type="entry name" value="P-loop_NTPase"/>
</dbReference>
<dbReference type="Gene3D" id="3.40.50.300">
    <property type="entry name" value="P-loop containing nucleotide triphosphate hydrolases"/>
    <property type="match status" value="2"/>
</dbReference>
<proteinExistence type="predicted"/>
<reference evidence="8" key="1">
    <citation type="submission" date="2020-05" db="EMBL/GenBank/DDBJ databases">
        <authorList>
            <person name="Chiriac C."/>
            <person name="Salcher M."/>
            <person name="Ghai R."/>
            <person name="Kavagutti S V."/>
        </authorList>
    </citation>
    <scope>NUCLEOTIDE SEQUENCE</scope>
</reference>
<dbReference type="Pfam" id="PF26090">
    <property type="entry name" value="SH3_HelY"/>
    <property type="match status" value="1"/>
</dbReference>
<dbReference type="AlphaFoldDB" id="A0A6J6JZT3"/>
<sequence length="873" mass="97052">MTSQQRLNLTKNYDFSLDQFQISAFDAIDLGESVLVAAPTGSGKTVVAEYAIGVARLKSMRAFYTAPIKALSNQKYTELVQLYGSNEVGLLTGDNSINPNAPIVVMTTEVLRNMIYARSSSIENLGVVVLDEVHFLQDAYRGPVWEEVIIHLEPTVQLVCLSATVSNANELCEWLTTVRGPTRPIVETKRPIELVNHYMLGDKATHQIRILETLVGGQANTAITKLDNDVSGQSKKSHPYGSRGSSRGGHQNARNGRLFTPSRTDVVEQLQKENLLPAIYFIFSRNQCNEAAKSCLQAGIRLTNDYERGEMLAIVDERLKDFSDDDLAALEYTQFVDQLEAGIGVHHAGMVPTFKEIVETCFSQGFIKIVFATETLAVGINMPARAVVLDKLTKFTGEQHQMLKPSDYAQLTGRAGRRGLDDVGHAIALWNPFLPFDQVAALVGSKSFVLNSAFRPTYNMAANLIKTTSQVQARHLLNLSFAQFQANRDVVEIQARIQRRSKEFERLMLQAESPFGNIAEYKELTTRRSSASLSSSQLSQLRPGDVVLFTRKSQPERFVVISSAQRGTGAKLTMLSQARLVITIGEKDTDQYLELVAHIDLPQPYQPTNSKFLKETASRLQRLKTRPKATRVEAVNQDEHPVASDPNLVERLIALDSATRIKKELDNLEKRVSSSTQSVSSQFDDLIKLLSEWRYVDTWALTDKGLLLSRIFHESDLLIAECISEELLTGLSPVDLAGLVSCFIYEDRNRDEVASAHYPSNELKQRFLGIQKISRRLVKAETSSGLQHHRSPDPGFIAATHDWAKGNSLLDILESDEVTAGDFVRTMKQLIDVLRQLAMIFTNEADRNSATKASELLFRGVVASSSLIGRISS</sequence>
<dbReference type="SUPFAM" id="SSF52540">
    <property type="entry name" value="P-loop containing nucleoside triphosphate hydrolases"/>
    <property type="match status" value="1"/>
</dbReference>
<dbReference type="InterPro" id="IPR014001">
    <property type="entry name" value="Helicase_ATP-bd"/>
</dbReference>
<keyword evidence="2" id="KW-0378">Hydrolase</keyword>
<feature type="domain" description="Helicase C-terminal" evidence="7">
    <location>
        <begin position="262"/>
        <end position="465"/>
    </location>
</feature>
<dbReference type="Pfam" id="PF08148">
    <property type="entry name" value="DSHCT"/>
    <property type="match status" value="1"/>
</dbReference>
<dbReference type="Gene3D" id="1.10.3380.30">
    <property type="match status" value="1"/>
</dbReference>
<organism evidence="8">
    <name type="scientific">freshwater metagenome</name>
    <dbReference type="NCBI Taxonomy" id="449393"/>
    <lineage>
        <taxon>unclassified sequences</taxon>
        <taxon>metagenomes</taxon>
        <taxon>ecological metagenomes</taxon>
    </lineage>
</organism>